<comment type="caution">
    <text evidence="9">The sequence shown here is derived from an EMBL/GenBank/DDBJ whole genome shotgun (WGS) entry which is preliminary data.</text>
</comment>
<feature type="domain" description="Molybdopterin cofactor biosynthesis C (MoaC)" evidence="8">
    <location>
        <begin position="17"/>
        <end position="152"/>
    </location>
</feature>
<feature type="binding site" evidence="7">
    <location>
        <begin position="115"/>
        <end position="116"/>
    </location>
    <ligand>
        <name>substrate</name>
    </ligand>
</feature>
<dbReference type="InterPro" id="IPR047594">
    <property type="entry name" value="MoaC_bact/euk"/>
</dbReference>
<dbReference type="GO" id="GO:0006777">
    <property type="term" value="P:Mo-molybdopterin cofactor biosynthetic process"/>
    <property type="evidence" value="ECO:0007669"/>
    <property type="project" value="UniProtKB-UniRule"/>
</dbReference>
<dbReference type="CDD" id="cd01420">
    <property type="entry name" value="MoaC_PE"/>
    <property type="match status" value="1"/>
</dbReference>
<protein>
    <recommendedName>
        <fullName evidence="3 7">Cyclic pyranopterin monophosphate synthase</fullName>
        <ecNumber evidence="3 7">4.6.1.17</ecNumber>
    </recommendedName>
    <alternativeName>
        <fullName evidence="7">Molybdenum cofactor biosynthesis protein C</fullName>
    </alternativeName>
</protein>
<dbReference type="HAMAP" id="MF_01224_B">
    <property type="entry name" value="MoaC_B"/>
    <property type="match status" value="1"/>
</dbReference>
<proteinExistence type="inferred from homology"/>
<evidence type="ECO:0000256" key="2">
    <source>
        <dbReference type="ARBA" id="ARBA00005046"/>
    </source>
</evidence>
<dbReference type="InterPro" id="IPR023045">
    <property type="entry name" value="MoaC"/>
</dbReference>
<comment type="pathway">
    <text evidence="2 7">Cofactor biosynthesis; molybdopterin biosynthesis.</text>
</comment>
<comment type="similarity">
    <text evidence="7">Belongs to the MoaC family.</text>
</comment>
<comment type="subunit">
    <text evidence="7">Homohexamer; trimer of dimers.</text>
</comment>
<dbReference type="SUPFAM" id="SSF55040">
    <property type="entry name" value="Molybdenum cofactor biosynthesis protein C, MoaC"/>
    <property type="match status" value="1"/>
</dbReference>
<sequence length="163" mass="17966">MKVLKLTHIDSEGNAQMVDISEKKETQREARAFGQVRMAEETYQAVKSGYGPKGDIFTVAKIAGIMGTKRTHELIPLCHPLSLTHIDVNYTFDDRKHTVGIESTVRTRGQTGVEMEAINCAMLVALTIYDMCKAIDKGIELGPFYLLEKSGGKSGLYKRAGLA</sequence>
<dbReference type="InterPro" id="IPR002820">
    <property type="entry name" value="Mopterin_CF_biosynth-C_dom"/>
</dbReference>
<keyword evidence="4 7" id="KW-0501">Molybdenum cofactor biosynthesis</keyword>
<dbReference type="InterPro" id="IPR050105">
    <property type="entry name" value="MoCo_biosynth_MoaA/MoaC"/>
</dbReference>
<dbReference type="InterPro" id="IPR036522">
    <property type="entry name" value="MoaC_sf"/>
</dbReference>
<dbReference type="NCBIfam" id="TIGR00581">
    <property type="entry name" value="moaC"/>
    <property type="match status" value="1"/>
</dbReference>
<evidence type="ECO:0000256" key="3">
    <source>
        <dbReference type="ARBA" id="ARBA00012575"/>
    </source>
</evidence>
<gene>
    <name evidence="7 9" type="primary">moaC</name>
    <name evidence="9" type="ORF">GXY80_02420</name>
</gene>
<dbReference type="GO" id="GO:0061799">
    <property type="term" value="F:cyclic pyranopterin monophosphate synthase activity"/>
    <property type="evidence" value="ECO:0007669"/>
    <property type="project" value="UniProtKB-UniRule"/>
</dbReference>
<reference evidence="9" key="1">
    <citation type="journal article" date="2020" name="Biotechnol. Biofuels">
        <title>New insights from the biogas microbiome by comprehensive genome-resolved metagenomics of nearly 1600 species originating from multiple anaerobic digesters.</title>
        <authorList>
            <person name="Campanaro S."/>
            <person name="Treu L."/>
            <person name="Rodriguez-R L.M."/>
            <person name="Kovalovszki A."/>
            <person name="Ziels R.M."/>
            <person name="Maus I."/>
            <person name="Zhu X."/>
            <person name="Kougias P.G."/>
            <person name="Basile A."/>
            <person name="Luo G."/>
            <person name="Schluter A."/>
            <person name="Konstantinidis K.T."/>
            <person name="Angelidaki I."/>
        </authorList>
    </citation>
    <scope>NUCLEOTIDE SEQUENCE</scope>
    <source>
        <strain evidence="9">AS06rmzACSIP_7</strain>
    </source>
</reference>
<evidence type="ECO:0000256" key="4">
    <source>
        <dbReference type="ARBA" id="ARBA00023150"/>
    </source>
</evidence>
<dbReference type="Gene3D" id="3.30.70.640">
    <property type="entry name" value="Molybdopterin cofactor biosynthesis C (MoaC) domain"/>
    <property type="match status" value="1"/>
</dbReference>
<reference evidence="9" key="2">
    <citation type="submission" date="2020-01" db="EMBL/GenBank/DDBJ databases">
        <authorList>
            <person name="Campanaro S."/>
        </authorList>
    </citation>
    <scope>NUCLEOTIDE SEQUENCE</scope>
    <source>
        <strain evidence="9">AS06rmzACSIP_7</strain>
    </source>
</reference>
<comment type="function">
    <text evidence="6 7">Catalyzes the conversion of (8S)-3',8-cyclo-7,8-dihydroguanosine 5'-triphosphate to cyclic pyranopterin monophosphate (cPMP).</text>
</comment>
<accession>A0A971RZI3</accession>
<evidence type="ECO:0000259" key="8">
    <source>
        <dbReference type="Pfam" id="PF01967"/>
    </source>
</evidence>
<feature type="active site" evidence="7">
    <location>
        <position position="130"/>
    </location>
</feature>
<evidence type="ECO:0000256" key="1">
    <source>
        <dbReference type="ARBA" id="ARBA00001637"/>
    </source>
</evidence>
<dbReference type="EC" id="4.6.1.17" evidence="3 7"/>
<feature type="binding site" evidence="7">
    <location>
        <begin position="77"/>
        <end position="79"/>
    </location>
    <ligand>
        <name>substrate</name>
    </ligand>
</feature>
<name>A0A971RZI3_9BACT</name>
<dbReference type="Pfam" id="PF01967">
    <property type="entry name" value="MoaC"/>
    <property type="match status" value="1"/>
</dbReference>
<evidence type="ECO:0000313" key="10">
    <source>
        <dbReference type="Proteomes" id="UP000777265"/>
    </source>
</evidence>
<dbReference type="AlphaFoldDB" id="A0A971RZI3"/>
<dbReference type="EMBL" id="JAAYEE010000040">
    <property type="protein sequence ID" value="NLW34323.1"/>
    <property type="molecule type" value="Genomic_DNA"/>
</dbReference>
<evidence type="ECO:0000256" key="6">
    <source>
        <dbReference type="ARBA" id="ARBA00055087"/>
    </source>
</evidence>
<evidence type="ECO:0000313" key="9">
    <source>
        <dbReference type="EMBL" id="NLW34323.1"/>
    </source>
</evidence>
<dbReference type="PANTHER" id="PTHR22960">
    <property type="entry name" value="MOLYBDOPTERIN COFACTOR SYNTHESIS PROTEIN A"/>
    <property type="match status" value="1"/>
</dbReference>
<comment type="catalytic activity">
    <reaction evidence="1 7">
        <text>(8S)-3',8-cyclo-7,8-dihydroguanosine 5'-triphosphate = cyclic pyranopterin phosphate + diphosphate</text>
        <dbReference type="Rhea" id="RHEA:49580"/>
        <dbReference type="ChEBI" id="CHEBI:33019"/>
        <dbReference type="ChEBI" id="CHEBI:59648"/>
        <dbReference type="ChEBI" id="CHEBI:131766"/>
        <dbReference type="EC" id="4.6.1.17"/>
    </reaction>
</comment>
<dbReference type="Proteomes" id="UP000777265">
    <property type="component" value="Unassembled WGS sequence"/>
</dbReference>
<organism evidence="9 10">
    <name type="scientific">Syntrophorhabdus aromaticivorans</name>
    <dbReference type="NCBI Taxonomy" id="328301"/>
    <lineage>
        <taxon>Bacteria</taxon>
        <taxon>Pseudomonadati</taxon>
        <taxon>Thermodesulfobacteriota</taxon>
        <taxon>Syntrophorhabdia</taxon>
        <taxon>Syntrophorhabdales</taxon>
        <taxon>Syntrophorhabdaceae</taxon>
        <taxon>Syntrophorhabdus</taxon>
    </lineage>
</organism>
<evidence type="ECO:0000256" key="7">
    <source>
        <dbReference type="HAMAP-Rule" id="MF_01224"/>
    </source>
</evidence>
<dbReference type="NCBIfam" id="NF006870">
    <property type="entry name" value="PRK09364.1"/>
    <property type="match status" value="1"/>
</dbReference>
<evidence type="ECO:0000256" key="5">
    <source>
        <dbReference type="ARBA" id="ARBA00023239"/>
    </source>
</evidence>
<keyword evidence="5 7" id="KW-0456">Lyase</keyword>